<dbReference type="InterPro" id="IPR011009">
    <property type="entry name" value="Kinase-like_dom_sf"/>
</dbReference>
<gene>
    <name evidence="5" type="ORF">R1sor_022407</name>
</gene>
<dbReference type="InterPro" id="IPR004166">
    <property type="entry name" value="a-kinase_dom"/>
</dbReference>
<evidence type="ECO:0000256" key="2">
    <source>
        <dbReference type="ARBA" id="ARBA00022679"/>
    </source>
</evidence>
<keyword evidence="6" id="KW-1185">Reference proteome</keyword>
<dbReference type="AlphaFoldDB" id="A0ABD3GNL1"/>
<accession>A0ABD3GNL1</accession>
<dbReference type="GO" id="GO:0004674">
    <property type="term" value="F:protein serine/threonine kinase activity"/>
    <property type="evidence" value="ECO:0007669"/>
    <property type="project" value="UniProtKB-KW"/>
</dbReference>
<dbReference type="Proteomes" id="UP001633002">
    <property type="component" value="Unassembled WGS sequence"/>
</dbReference>
<keyword evidence="3" id="KW-0418">Kinase</keyword>
<dbReference type="EMBL" id="JBJQOH010000007">
    <property type="protein sequence ID" value="KAL3679451.1"/>
    <property type="molecule type" value="Genomic_DNA"/>
</dbReference>
<evidence type="ECO:0000256" key="3">
    <source>
        <dbReference type="ARBA" id="ARBA00022777"/>
    </source>
</evidence>
<comment type="caution">
    <text evidence="5">The sequence shown here is derived from an EMBL/GenBank/DDBJ whole genome shotgun (WGS) entry which is preliminary data.</text>
</comment>
<dbReference type="Pfam" id="PF02816">
    <property type="entry name" value="Alpha_kinase"/>
    <property type="match status" value="2"/>
</dbReference>
<keyword evidence="1" id="KW-0723">Serine/threonine-protein kinase</keyword>
<dbReference type="Gene3D" id="3.40.50.410">
    <property type="entry name" value="von Willebrand factor, type A domain"/>
    <property type="match status" value="1"/>
</dbReference>
<dbReference type="InterPro" id="IPR052969">
    <property type="entry name" value="Thr-specific_kinase-like"/>
</dbReference>
<organism evidence="5 6">
    <name type="scientific">Riccia sorocarpa</name>
    <dbReference type="NCBI Taxonomy" id="122646"/>
    <lineage>
        <taxon>Eukaryota</taxon>
        <taxon>Viridiplantae</taxon>
        <taxon>Streptophyta</taxon>
        <taxon>Embryophyta</taxon>
        <taxon>Marchantiophyta</taxon>
        <taxon>Marchantiopsida</taxon>
        <taxon>Marchantiidae</taxon>
        <taxon>Marchantiales</taxon>
        <taxon>Ricciaceae</taxon>
        <taxon>Riccia</taxon>
    </lineage>
</organism>
<dbReference type="PROSITE" id="PS51158">
    <property type="entry name" value="ALPHA_KINASE"/>
    <property type="match status" value="1"/>
</dbReference>
<sequence length="408" mass="46513">MATGISRSYPECKFNLRFAVTVCRDYGSPEGLDECNFTSNYTGPFITFSRALAQIQLSWGLDYAEDVFTGLENAAKLDSRALNRLLVHIGDAPCHGVEFHGGAVNDDYPGGDKYGRSIVTILRRLRQTCRVTRYFFCHISTYTHRMIEEFRKDAGTDDWIEEWQINDLDKVPEKVITASRAAITEPIRLVQHGVTGKQIYVAEKVDPRIPDWNRVRVQEATEFVHCEAGNIRYPYYAQVKRRGTGRPVRLEVVKRFKTELGKPPSSQHTKQRYNVQQMEVQTVSRQLAQEFNKCTSHLTGVPKVKFTEVTLLETDRRKILHEREAAQGRVDTVLQQCGILRGLKVRDASAPSQYVFLLCDPAIHTNDANVLKFTNTNFGEHGCKLFLQDHECNDVCRHLQLPTGVTRS</sequence>
<evidence type="ECO:0000313" key="5">
    <source>
        <dbReference type="EMBL" id="KAL3679451.1"/>
    </source>
</evidence>
<proteinExistence type="predicted"/>
<dbReference type="Gene3D" id="3.20.200.10">
    <property type="entry name" value="MHCK/EF2 kinase"/>
    <property type="match status" value="1"/>
</dbReference>
<name>A0ABD3GNL1_9MARC</name>
<dbReference type="SMART" id="SM00811">
    <property type="entry name" value="Alpha_kinase"/>
    <property type="match status" value="1"/>
</dbReference>
<keyword evidence="2" id="KW-0808">Transferase</keyword>
<dbReference type="SUPFAM" id="SSF56112">
    <property type="entry name" value="Protein kinase-like (PK-like)"/>
    <property type="match status" value="1"/>
</dbReference>
<evidence type="ECO:0000313" key="6">
    <source>
        <dbReference type="Proteomes" id="UP001633002"/>
    </source>
</evidence>
<evidence type="ECO:0000256" key="1">
    <source>
        <dbReference type="ARBA" id="ARBA00022527"/>
    </source>
</evidence>
<dbReference type="PANTHER" id="PTHR47763:SF4">
    <property type="entry name" value="ALPHA-PROTEIN KINASE VWKA"/>
    <property type="match status" value="1"/>
</dbReference>
<evidence type="ECO:0000259" key="4">
    <source>
        <dbReference type="PROSITE" id="PS51158"/>
    </source>
</evidence>
<protein>
    <recommendedName>
        <fullName evidence="4">Alpha-type protein kinase domain-containing protein</fullName>
    </recommendedName>
</protein>
<feature type="domain" description="Alpha-type protein kinase" evidence="4">
    <location>
        <begin position="151"/>
        <end position="404"/>
    </location>
</feature>
<dbReference type="PANTHER" id="PTHR47763">
    <property type="entry name" value="ALPHA-PROTEIN KINASE VWKA"/>
    <property type="match status" value="1"/>
</dbReference>
<reference evidence="5 6" key="1">
    <citation type="submission" date="2024-09" db="EMBL/GenBank/DDBJ databases">
        <title>Chromosome-scale assembly of Riccia sorocarpa.</title>
        <authorList>
            <person name="Paukszto L."/>
        </authorList>
    </citation>
    <scope>NUCLEOTIDE SEQUENCE [LARGE SCALE GENOMIC DNA]</scope>
    <source>
        <strain evidence="5">LP-2024</strain>
        <tissue evidence="5">Aerial parts of the thallus</tissue>
    </source>
</reference>
<dbReference type="InterPro" id="IPR036465">
    <property type="entry name" value="vWFA_dom_sf"/>
</dbReference>